<keyword evidence="3" id="KW-1185">Reference proteome</keyword>
<gene>
    <name evidence="2" type="ORF">J2S55_008445</name>
</gene>
<evidence type="ECO:0000256" key="1">
    <source>
        <dbReference type="SAM" id="MobiDB-lite"/>
    </source>
</evidence>
<protein>
    <submittedName>
        <fullName evidence="2">Uncharacterized protein</fullName>
    </submittedName>
</protein>
<feature type="region of interest" description="Disordered" evidence="1">
    <location>
        <begin position="64"/>
        <end position="85"/>
    </location>
</feature>
<dbReference type="EMBL" id="JAUSRB010000002">
    <property type="protein sequence ID" value="MDP9869179.1"/>
    <property type="molecule type" value="Genomic_DNA"/>
</dbReference>
<accession>A0ABT9RKC1</accession>
<dbReference type="Proteomes" id="UP001230426">
    <property type="component" value="Unassembled WGS sequence"/>
</dbReference>
<reference evidence="2 3" key="1">
    <citation type="submission" date="2023-07" db="EMBL/GenBank/DDBJ databases">
        <title>Sequencing the genomes of 1000 actinobacteria strains.</title>
        <authorList>
            <person name="Klenk H.-P."/>
        </authorList>
    </citation>
    <scope>NUCLEOTIDE SEQUENCE [LARGE SCALE GENOMIC DNA]</scope>
    <source>
        <strain evidence="2 3">DSM 44109</strain>
    </source>
</reference>
<sequence length="85" mass="9240">MRHLRHGFYWSVVMGGYASDFRAADRPALERFVPPPAGRSGLRLELYGRDTFSHGEPVVTEIKLSLDGSTPKPTPSPTSAPAATT</sequence>
<evidence type="ECO:0000313" key="2">
    <source>
        <dbReference type="EMBL" id="MDP9869179.1"/>
    </source>
</evidence>
<proteinExistence type="predicted"/>
<name>A0ABT9RKC1_9ACTN</name>
<organism evidence="2 3">
    <name type="scientific">Streptosporangium brasiliense</name>
    <dbReference type="NCBI Taxonomy" id="47480"/>
    <lineage>
        <taxon>Bacteria</taxon>
        <taxon>Bacillati</taxon>
        <taxon>Actinomycetota</taxon>
        <taxon>Actinomycetes</taxon>
        <taxon>Streptosporangiales</taxon>
        <taxon>Streptosporangiaceae</taxon>
        <taxon>Streptosporangium</taxon>
    </lineage>
</organism>
<comment type="caution">
    <text evidence="2">The sequence shown here is derived from an EMBL/GenBank/DDBJ whole genome shotgun (WGS) entry which is preliminary data.</text>
</comment>
<evidence type="ECO:0000313" key="3">
    <source>
        <dbReference type="Proteomes" id="UP001230426"/>
    </source>
</evidence>
<dbReference type="RefSeq" id="WP_306872781.1">
    <property type="nucleotide sequence ID" value="NZ_JAUSRB010000002.1"/>
</dbReference>